<dbReference type="Proteomes" id="UP000002518">
    <property type="component" value="Chromosome"/>
</dbReference>
<dbReference type="InterPro" id="IPR025302">
    <property type="entry name" value="DrrA1/2-like_C"/>
</dbReference>
<dbReference type="CDD" id="cd03230">
    <property type="entry name" value="ABC_DR_subfamily_A"/>
    <property type="match status" value="1"/>
</dbReference>
<dbReference type="InterPro" id="IPR003593">
    <property type="entry name" value="AAA+_ATPase"/>
</dbReference>
<feature type="domain" description="ABC transporter" evidence="5">
    <location>
        <begin position="5"/>
        <end position="235"/>
    </location>
</feature>
<dbReference type="AlphaFoldDB" id="Q9YC71"/>
<dbReference type="SMART" id="SM00382">
    <property type="entry name" value="AAA"/>
    <property type="match status" value="1"/>
</dbReference>
<dbReference type="PIR" id="C72615">
    <property type="entry name" value="C72615"/>
</dbReference>
<dbReference type="RefSeq" id="WP_010866334.1">
    <property type="nucleotide sequence ID" value="NC_000854.2"/>
</dbReference>
<dbReference type="GO" id="GO:0016887">
    <property type="term" value="F:ATP hydrolysis activity"/>
    <property type="evidence" value="ECO:0007669"/>
    <property type="project" value="InterPro"/>
</dbReference>
<keyword evidence="3" id="KW-0547">Nucleotide-binding</keyword>
<protein>
    <recommendedName>
        <fullName evidence="5">ABC transporter domain-containing protein</fullName>
    </recommendedName>
</protein>
<name>Q9YC71_AERPE</name>
<dbReference type="SUPFAM" id="SSF52540">
    <property type="entry name" value="P-loop containing nucleoside triphosphate hydrolases"/>
    <property type="match status" value="1"/>
</dbReference>
<evidence type="ECO:0000313" key="7">
    <source>
        <dbReference type="Proteomes" id="UP000002518"/>
    </source>
</evidence>
<dbReference type="PROSITE" id="PS50893">
    <property type="entry name" value="ABC_TRANSPORTER_2"/>
    <property type="match status" value="1"/>
</dbReference>
<reference evidence="6 7" key="1">
    <citation type="journal article" date="1999" name="DNA Res.">
        <title>Complete genome sequence of an aerobic hyper-thermophilic crenarchaeon, Aeropyrum pernix K1.</title>
        <authorList>
            <person name="Kawarabayasi Y."/>
            <person name="Hino Y."/>
            <person name="Horikawa H."/>
            <person name="Yamazaki S."/>
            <person name="Haikawa Y."/>
            <person name="Jin-no K."/>
            <person name="Takahashi M."/>
            <person name="Sekine M."/>
            <person name="Baba S."/>
            <person name="Ankai A."/>
            <person name="Kosugi H."/>
            <person name="Hosoyama A."/>
            <person name="Fukui S."/>
            <person name="Nagai Y."/>
            <person name="Nishijima K."/>
            <person name="Nakazawa H."/>
            <person name="Takamiya M."/>
            <person name="Masuda S."/>
            <person name="Funahashi T."/>
            <person name="Tanaka T."/>
            <person name="Kudoh Y."/>
            <person name="Yamazaki J."/>
            <person name="Kushida N."/>
            <person name="Oguchi A."/>
            <person name="Aoki K."/>
            <person name="Kubota K."/>
            <person name="Nakamura Y."/>
            <person name="Nomura N."/>
            <person name="Sako Y."/>
            <person name="Kikuchi H."/>
        </authorList>
    </citation>
    <scope>NUCLEOTIDE SEQUENCE [LARGE SCALE GENOMIC DNA]</scope>
    <source>
        <strain evidence="7">ATCC 700893 / DSM 11879 / JCM 9820 / NBRC 100138 / K1</strain>
    </source>
</reference>
<gene>
    <name evidence="6" type="ordered locus">APE_1380.1</name>
</gene>
<dbReference type="GO" id="GO:0005524">
    <property type="term" value="F:ATP binding"/>
    <property type="evidence" value="ECO:0007669"/>
    <property type="project" value="UniProtKB-KW"/>
</dbReference>
<evidence type="ECO:0000313" key="6">
    <source>
        <dbReference type="EMBL" id="BAA80377.2"/>
    </source>
</evidence>
<dbReference type="EnsemblBacteria" id="BAA80377">
    <property type="protein sequence ID" value="BAA80377"/>
    <property type="gene ID" value="APE_1380.1"/>
</dbReference>
<organism evidence="6 7">
    <name type="scientific">Aeropyrum pernix (strain ATCC 700893 / DSM 11879 / JCM 9820 / NBRC 100138 / K1)</name>
    <dbReference type="NCBI Taxonomy" id="272557"/>
    <lineage>
        <taxon>Archaea</taxon>
        <taxon>Thermoproteota</taxon>
        <taxon>Thermoprotei</taxon>
        <taxon>Desulfurococcales</taxon>
        <taxon>Desulfurococcaceae</taxon>
        <taxon>Aeropyrum</taxon>
    </lineage>
</organism>
<dbReference type="KEGG" id="ape:APE_1380.1"/>
<dbReference type="GeneID" id="1445978"/>
<dbReference type="Gene3D" id="3.40.50.300">
    <property type="entry name" value="P-loop containing nucleotide triphosphate hydrolases"/>
    <property type="match status" value="1"/>
</dbReference>
<dbReference type="EMBL" id="BA000002">
    <property type="protein sequence ID" value="BAA80377.2"/>
    <property type="molecule type" value="Genomic_DNA"/>
</dbReference>
<evidence type="ECO:0000256" key="4">
    <source>
        <dbReference type="ARBA" id="ARBA00022840"/>
    </source>
</evidence>
<dbReference type="STRING" id="272557.APE_1380.1"/>
<keyword evidence="4" id="KW-0067">ATP-binding</keyword>
<evidence type="ECO:0000256" key="2">
    <source>
        <dbReference type="ARBA" id="ARBA00022448"/>
    </source>
</evidence>
<dbReference type="InterPro" id="IPR003439">
    <property type="entry name" value="ABC_transporter-like_ATP-bd"/>
</dbReference>
<keyword evidence="7" id="KW-1185">Reference proteome</keyword>
<proteinExistence type="inferred from homology"/>
<dbReference type="eggNOG" id="arCOG00194">
    <property type="taxonomic scope" value="Archaea"/>
</dbReference>
<evidence type="ECO:0000259" key="5">
    <source>
        <dbReference type="PROSITE" id="PS50893"/>
    </source>
</evidence>
<dbReference type="InterPro" id="IPR027417">
    <property type="entry name" value="P-loop_NTPase"/>
</dbReference>
<dbReference type="PANTHER" id="PTHR43335">
    <property type="entry name" value="ABC TRANSPORTER, ATP-BINDING PROTEIN"/>
    <property type="match status" value="1"/>
</dbReference>
<dbReference type="Pfam" id="PF00005">
    <property type="entry name" value="ABC_tran"/>
    <property type="match status" value="1"/>
</dbReference>
<keyword evidence="2" id="KW-0813">Transport</keyword>
<evidence type="ECO:0000256" key="3">
    <source>
        <dbReference type="ARBA" id="ARBA00022741"/>
    </source>
</evidence>
<evidence type="ECO:0000256" key="1">
    <source>
        <dbReference type="ARBA" id="ARBA00005417"/>
    </source>
</evidence>
<comment type="similarity">
    <text evidence="1">Belongs to the ABC transporter superfamily.</text>
</comment>
<sequence>MGFEVNASALSKRFGQRYAYRNVEFTFTSGILGVLGPNGAGKTTLLKTILGLVKPSAGEILVEGVNPRSPGFEKLLPRIGYVPELPVVPLWTTPCILLETLARLEGYTSVEARVRAREALEVVGLAGECETPIGKLSKGARKRVLVAQAFIGERELLVLDEPYSGLDPEWVYRVRELLRTVAREGATVIVSSHILRELEDIATHVLVLKTDQLFYGSIEELRAWLSGTPRIILSVAEPERAVEVLRRGGFNAYTINKGGQLVVAVEGADDPARVLSLLLAENIEISEYRVEKASLEEAYLKLVGAGDGLGGG</sequence>
<dbReference type="Pfam" id="PF13732">
    <property type="entry name" value="DrrA1-3_C"/>
    <property type="match status" value="1"/>
</dbReference>
<accession>Q9YC71</accession>